<gene>
    <name evidence="2" type="ORF">GCM10011320_57740</name>
</gene>
<dbReference type="GO" id="GO:0016747">
    <property type="term" value="F:acyltransferase activity, transferring groups other than amino-acyl groups"/>
    <property type="evidence" value="ECO:0007669"/>
    <property type="project" value="InterPro"/>
</dbReference>
<evidence type="ECO:0000259" key="1">
    <source>
        <dbReference type="PROSITE" id="PS51186"/>
    </source>
</evidence>
<accession>A0A917L683</accession>
<dbReference type="SUPFAM" id="SSF55729">
    <property type="entry name" value="Acyl-CoA N-acyltransferases (Nat)"/>
    <property type="match status" value="1"/>
</dbReference>
<dbReference type="Proteomes" id="UP000661507">
    <property type="component" value="Unassembled WGS sequence"/>
</dbReference>
<feature type="domain" description="N-acetyltransferase" evidence="1">
    <location>
        <begin position="70"/>
        <end position="192"/>
    </location>
</feature>
<dbReference type="PANTHER" id="PTHR42791:SF1">
    <property type="entry name" value="N-ACETYLTRANSFERASE DOMAIN-CONTAINING PROTEIN"/>
    <property type="match status" value="1"/>
</dbReference>
<proteinExistence type="predicted"/>
<reference evidence="2" key="2">
    <citation type="submission" date="2020-09" db="EMBL/GenBank/DDBJ databases">
        <authorList>
            <person name="Sun Q."/>
            <person name="Zhou Y."/>
        </authorList>
    </citation>
    <scope>NUCLEOTIDE SEQUENCE</scope>
    <source>
        <strain evidence="2">CGMCC 1.3617</strain>
    </source>
</reference>
<dbReference type="EMBL" id="BMKW01000023">
    <property type="protein sequence ID" value="GGJ42522.1"/>
    <property type="molecule type" value="Genomic_DNA"/>
</dbReference>
<dbReference type="InterPro" id="IPR052523">
    <property type="entry name" value="Trichothecene_AcTrans"/>
</dbReference>
<dbReference type="AlphaFoldDB" id="A0A917L683"/>
<comment type="caution">
    <text evidence="2">The sequence shown here is derived from an EMBL/GenBank/DDBJ whole genome shotgun (WGS) entry which is preliminary data.</text>
</comment>
<dbReference type="Pfam" id="PF13673">
    <property type="entry name" value="Acetyltransf_10"/>
    <property type="match status" value="1"/>
</dbReference>
<dbReference type="PANTHER" id="PTHR42791">
    <property type="entry name" value="GNAT FAMILY ACETYLTRANSFERASE"/>
    <property type="match status" value="1"/>
</dbReference>
<evidence type="ECO:0000313" key="2">
    <source>
        <dbReference type="EMBL" id="GGJ42522.1"/>
    </source>
</evidence>
<dbReference type="InterPro" id="IPR016181">
    <property type="entry name" value="Acyl_CoA_acyltransferase"/>
</dbReference>
<dbReference type="InterPro" id="IPR000182">
    <property type="entry name" value="GNAT_dom"/>
</dbReference>
<organism evidence="2 3">
    <name type="scientific">Neoroseomonas lacus</name>
    <dbReference type="NCBI Taxonomy" id="287609"/>
    <lineage>
        <taxon>Bacteria</taxon>
        <taxon>Pseudomonadati</taxon>
        <taxon>Pseudomonadota</taxon>
        <taxon>Alphaproteobacteria</taxon>
        <taxon>Acetobacterales</taxon>
        <taxon>Acetobacteraceae</taxon>
        <taxon>Neoroseomonas</taxon>
    </lineage>
</organism>
<protein>
    <submittedName>
        <fullName evidence="2">N-acetyltransferase</fullName>
    </submittedName>
</protein>
<sequence>MAVIRLADRSDDPGVVGVMTLAFANVPACRFMFPDPVQYLTFFPDFVRLYGGLAFDHGGAHVIAGNGGAAMWLPPDVHPDDAALDHLIERGVAPVARSEVFAVLSAMASHHPQEPHWFLPLIGIDPRQQGQVHGMALMTHGLQACDRDGRAAHLDSSHPDNVPFYERLGFELLTTIEIGGHPPTFPMRRRPR</sequence>
<reference evidence="2" key="1">
    <citation type="journal article" date="2014" name="Int. J. Syst. Evol. Microbiol.">
        <title>Complete genome sequence of Corynebacterium casei LMG S-19264T (=DSM 44701T), isolated from a smear-ripened cheese.</title>
        <authorList>
            <consortium name="US DOE Joint Genome Institute (JGI-PGF)"/>
            <person name="Walter F."/>
            <person name="Albersmeier A."/>
            <person name="Kalinowski J."/>
            <person name="Ruckert C."/>
        </authorList>
    </citation>
    <scope>NUCLEOTIDE SEQUENCE</scope>
    <source>
        <strain evidence="2">CGMCC 1.3617</strain>
    </source>
</reference>
<keyword evidence="3" id="KW-1185">Reference proteome</keyword>
<name>A0A917L683_9PROT</name>
<evidence type="ECO:0000313" key="3">
    <source>
        <dbReference type="Proteomes" id="UP000661507"/>
    </source>
</evidence>
<dbReference type="PROSITE" id="PS51186">
    <property type="entry name" value="GNAT"/>
    <property type="match status" value="1"/>
</dbReference>
<dbReference type="Gene3D" id="3.40.630.30">
    <property type="match status" value="1"/>
</dbReference>